<feature type="domain" description="NEL" evidence="16">
    <location>
        <begin position="66"/>
        <end position="358"/>
    </location>
</feature>
<dbReference type="EMBL" id="FOVC01000005">
    <property type="protein sequence ID" value="SFN30604.1"/>
    <property type="molecule type" value="Genomic_DNA"/>
</dbReference>
<sequence length="358" mass="40224">MNNTSITSPPESLTSLRRDASVDIENKPLSERTRQALQVMTSDPDYSGPPIYFSMAGPSAPPEPRPLHQAVADWLTPAKQGETAPTDSWQSFGREDNAASFSAFLDRLRETANCKKDPSFKAQISSWLTQQAKDDALRAKTFAVATEATSSCEDRVTLTLNQMRNVQLVHDAEKGKYDNNLSELVSNGREMCRLEKLEKIARDKVSTLRFVDEIEVYLGFQNKLKESLGLTSVTKEMRFFDVSYITESDLQAAELQVKTAENEDFREWILQWAPLRSVLERAYPEDWETLNEKKVSDYDSAYRTLLDTELKPAGLTGNADAEREIGARALDSAEKAFLDGLRPLANKMLGGNLKARWP</sequence>
<evidence type="ECO:0000256" key="5">
    <source>
        <dbReference type="ARBA" id="ARBA00012483"/>
    </source>
</evidence>
<dbReference type="GO" id="GO:0016567">
    <property type="term" value="P:protein ubiquitination"/>
    <property type="evidence" value="ECO:0007669"/>
    <property type="project" value="InterPro"/>
</dbReference>
<comment type="subcellular location">
    <subcellularLocation>
        <location evidence="2">Host cytoplasm</location>
    </subcellularLocation>
    <subcellularLocation>
        <location evidence="3">Secreted</location>
    </subcellularLocation>
</comment>
<evidence type="ECO:0000313" key="18">
    <source>
        <dbReference type="Proteomes" id="UP000242222"/>
    </source>
</evidence>
<organism evidence="17 18">
    <name type="scientific">Izhakiella capsodis</name>
    <dbReference type="NCBI Taxonomy" id="1367852"/>
    <lineage>
        <taxon>Bacteria</taxon>
        <taxon>Pseudomonadati</taxon>
        <taxon>Pseudomonadota</taxon>
        <taxon>Gammaproteobacteria</taxon>
        <taxon>Enterobacterales</taxon>
        <taxon>Erwiniaceae</taxon>
        <taxon>Izhakiella</taxon>
    </lineage>
</organism>
<evidence type="ECO:0000256" key="6">
    <source>
        <dbReference type="ARBA" id="ARBA00022525"/>
    </source>
</evidence>
<dbReference type="Gene3D" id="1.20.58.90">
    <property type="match status" value="1"/>
</dbReference>
<dbReference type="FunFam" id="1.20.58.360:FF:000001">
    <property type="entry name" value="Probable E3 ubiquitin-protein ligase ipaH7.8"/>
    <property type="match status" value="1"/>
</dbReference>
<dbReference type="AlphaFoldDB" id="A0A1I4XXN2"/>
<dbReference type="PANTHER" id="PTHR47114:SF2">
    <property type="entry name" value="OLIGODENDROCYTE-MYELIN GLYCOPROTEIN"/>
    <property type="match status" value="1"/>
</dbReference>
<comment type="similarity">
    <text evidence="4 14">Belongs to the LRR-containing bacterial E3 ligase family.</text>
</comment>
<comment type="PTM">
    <text evidence="14">Ubiquitinated in the presence of host E1 ubiquitin-activating enzyme, E2 ubiquitin-conjugating enzyme and ubiquitin.</text>
</comment>
<evidence type="ECO:0000256" key="12">
    <source>
        <dbReference type="ARBA" id="ARBA00023026"/>
    </source>
</evidence>
<feature type="region of interest" description="Disordered" evidence="15">
    <location>
        <begin position="1"/>
        <end position="33"/>
    </location>
</feature>
<protein>
    <recommendedName>
        <fullName evidence="5">RING-type E3 ubiquitin transferase</fullName>
        <ecNumber evidence="5">2.3.2.27</ecNumber>
    </recommendedName>
</protein>
<evidence type="ECO:0000256" key="1">
    <source>
        <dbReference type="ARBA" id="ARBA00000900"/>
    </source>
</evidence>
<dbReference type="Proteomes" id="UP000242222">
    <property type="component" value="Unassembled WGS sequence"/>
</dbReference>
<feature type="active site" description="Glycyl thioester intermediate" evidence="14">
    <location>
        <position position="152"/>
    </location>
</feature>
<evidence type="ECO:0000256" key="11">
    <source>
        <dbReference type="ARBA" id="ARBA00022843"/>
    </source>
</evidence>
<dbReference type="Gene3D" id="1.20.1270.130">
    <property type="entry name" value="Shigella T3SS effector IpaH domain"/>
    <property type="match status" value="1"/>
</dbReference>
<keyword evidence="10 14" id="KW-0833">Ubl conjugation pathway</keyword>
<evidence type="ECO:0000256" key="15">
    <source>
        <dbReference type="SAM" id="MobiDB-lite"/>
    </source>
</evidence>
<dbReference type="EC" id="2.3.2.27" evidence="5"/>
<dbReference type="InterPro" id="IPR051071">
    <property type="entry name" value="LRR-bact_E3_ubiq_ligases"/>
</dbReference>
<dbReference type="GO" id="GO:0061630">
    <property type="term" value="F:ubiquitin protein ligase activity"/>
    <property type="evidence" value="ECO:0007669"/>
    <property type="project" value="UniProtKB-EC"/>
</dbReference>
<dbReference type="PANTHER" id="PTHR47114">
    <property type="match status" value="1"/>
</dbReference>
<dbReference type="Gene3D" id="1.20.58.360">
    <property type="entry name" value="Shigella T3SS effector IpaH defines"/>
    <property type="match status" value="1"/>
</dbReference>
<reference evidence="18" key="1">
    <citation type="submission" date="2016-10" db="EMBL/GenBank/DDBJ databases">
        <authorList>
            <person name="Varghese N."/>
            <person name="Submissions S."/>
        </authorList>
    </citation>
    <scope>NUCLEOTIDE SEQUENCE [LARGE SCALE GENOMIC DNA]</scope>
    <source>
        <strain evidence="18">N6PO6</strain>
    </source>
</reference>
<evidence type="ECO:0000256" key="7">
    <source>
        <dbReference type="ARBA" id="ARBA00022614"/>
    </source>
</evidence>
<dbReference type="GO" id="GO:0030430">
    <property type="term" value="C:host cell cytoplasm"/>
    <property type="evidence" value="ECO:0007669"/>
    <property type="project" value="UniProtKB-SubCell"/>
</dbReference>
<dbReference type="InterPro" id="IPR029487">
    <property type="entry name" value="NEL_dom"/>
</dbReference>
<feature type="compositionally biased region" description="Polar residues" evidence="15">
    <location>
        <begin position="1"/>
        <end position="15"/>
    </location>
</feature>
<evidence type="ECO:0000256" key="4">
    <source>
        <dbReference type="ARBA" id="ARBA00009868"/>
    </source>
</evidence>
<keyword evidence="6 14" id="KW-0964">Secreted</keyword>
<evidence type="ECO:0000256" key="14">
    <source>
        <dbReference type="PROSITE-ProRule" id="PRU01398"/>
    </source>
</evidence>
<dbReference type="PROSITE" id="PS52053">
    <property type="entry name" value="NEL"/>
    <property type="match status" value="1"/>
</dbReference>
<evidence type="ECO:0000259" key="16">
    <source>
        <dbReference type="PROSITE" id="PS52053"/>
    </source>
</evidence>
<evidence type="ECO:0000256" key="2">
    <source>
        <dbReference type="ARBA" id="ARBA00004192"/>
    </source>
</evidence>
<accession>A0A1I4XXN2</accession>
<evidence type="ECO:0000256" key="3">
    <source>
        <dbReference type="ARBA" id="ARBA00004613"/>
    </source>
</evidence>
<gene>
    <name evidence="17" type="ORF">SAMN05216516_10571</name>
</gene>
<dbReference type="GO" id="GO:0005576">
    <property type="term" value="C:extracellular region"/>
    <property type="evidence" value="ECO:0007669"/>
    <property type="project" value="UniProtKB-SubCell"/>
</dbReference>
<dbReference type="Pfam" id="PF14496">
    <property type="entry name" value="NEL"/>
    <property type="match status" value="1"/>
</dbReference>
<keyword evidence="12" id="KW-0843">Virulence</keyword>
<evidence type="ECO:0000256" key="13">
    <source>
        <dbReference type="ARBA" id="ARBA00023200"/>
    </source>
</evidence>
<evidence type="ECO:0000256" key="8">
    <source>
        <dbReference type="ARBA" id="ARBA00022679"/>
    </source>
</evidence>
<keyword evidence="8 14" id="KW-0808">Transferase</keyword>
<keyword evidence="13 14" id="KW-1035">Host cytoplasm</keyword>
<feature type="compositionally biased region" description="Basic and acidic residues" evidence="15">
    <location>
        <begin position="16"/>
        <end position="33"/>
    </location>
</feature>
<evidence type="ECO:0000313" key="17">
    <source>
        <dbReference type="EMBL" id="SFN30604.1"/>
    </source>
</evidence>
<comment type="catalytic activity">
    <reaction evidence="1">
        <text>S-ubiquitinyl-[E2 ubiquitin-conjugating enzyme]-L-cysteine + [acceptor protein]-L-lysine = [E2 ubiquitin-conjugating enzyme]-L-cysteine + N(6)-ubiquitinyl-[acceptor protein]-L-lysine.</text>
        <dbReference type="EC" id="2.3.2.27"/>
    </reaction>
</comment>
<evidence type="ECO:0000256" key="10">
    <source>
        <dbReference type="ARBA" id="ARBA00022786"/>
    </source>
</evidence>
<name>A0A1I4XXN2_9GAMM</name>
<keyword evidence="7" id="KW-0433">Leucine-rich repeat</keyword>
<evidence type="ECO:0000256" key="9">
    <source>
        <dbReference type="ARBA" id="ARBA00022737"/>
    </source>
</evidence>
<proteinExistence type="inferred from homology"/>
<keyword evidence="9" id="KW-0677">Repeat</keyword>
<keyword evidence="11 14" id="KW-0832">Ubl conjugation</keyword>
<keyword evidence="18" id="KW-1185">Reference proteome</keyword>